<protein>
    <submittedName>
        <fullName evidence="3">Uncharacterized protein</fullName>
    </submittedName>
</protein>
<dbReference type="AlphaFoldDB" id="A0AAQ4EIH5"/>
<evidence type="ECO:0000256" key="1">
    <source>
        <dbReference type="ARBA" id="ARBA00006484"/>
    </source>
</evidence>
<dbReference type="InterPro" id="IPR020904">
    <property type="entry name" value="Sc_DH/Rdtase_CS"/>
</dbReference>
<evidence type="ECO:0000256" key="2">
    <source>
        <dbReference type="ARBA" id="ARBA00023002"/>
    </source>
</evidence>
<proteinExistence type="inferred from homology"/>
<dbReference type="GO" id="GO:0016491">
    <property type="term" value="F:oxidoreductase activity"/>
    <property type="evidence" value="ECO:0007669"/>
    <property type="project" value="UniProtKB-KW"/>
</dbReference>
<keyword evidence="2" id="KW-0560">Oxidoreductase</keyword>
<evidence type="ECO:0000313" key="4">
    <source>
        <dbReference type="Proteomes" id="UP001321473"/>
    </source>
</evidence>
<dbReference type="PRINTS" id="PR00080">
    <property type="entry name" value="SDRFAMILY"/>
</dbReference>
<comment type="similarity">
    <text evidence="1">Belongs to the short-chain dehydrogenases/reductases (SDR) family.</text>
</comment>
<accession>A0AAQ4EIH5</accession>
<evidence type="ECO:0000313" key="3">
    <source>
        <dbReference type="EMBL" id="KAK8774490.1"/>
    </source>
</evidence>
<dbReference type="Proteomes" id="UP001321473">
    <property type="component" value="Unassembled WGS sequence"/>
</dbReference>
<dbReference type="PANTHER" id="PTHR24321">
    <property type="entry name" value="DEHYDROGENASES, SHORT CHAIN"/>
    <property type="match status" value="1"/>
</dbReference>
<dbReference type="InterPro" id="IPR036291">
    <property type="entry name" value="NAD(P)-bd_dom_sf"/>
</dbReference>
<dbReference type="InterPro" id="IPR002347">
    <property type="entry name" value="SDR_fam"/>
</dbReference>
<name>A0AAQ4EIH5_AMBAM</name>
<dbReference type="Pfam" id="PF13561">
    <property type="entry name" value="adh_short_C2"/>
    <property type="match status" value="1"/>
</dbReference>
<organism evidence="3 4">
    <name type="scientific">Amblyomma americanum</name>
    <name type="common">Lone star tick</name>
    <dbReference type="NCBI Taxonomy" id="6943"/>
    <lineage>
        <taxon>Eukaryota</taxon>
        <taxon>Metazoa</taxon>
        <taxon>Ecdysozoa</taxon>
        <taxon>Arthropoda</taxon>
        <taxon>Chelicerata</taxon>
        <taxon>Arachnida</taxon>
        <taxon>Acari</taxon>
        <taxon>Parasitiformes</taxon>
        <taxon>Ixodida</taxon>
        <taxon>Ixodoidea</taxon>
        <taxon>Ixodidae</taxon>
        <taxon>Amblyomminae</taxon>
        <taxon>Amblyomma</taxon>
    </lineage>
</organism>
<keyword evidence="4" id="KW-1185">Reference proteome</keyword>
<dbReference type="CDD" id="cd05233">
    <property type="entry name" value="SDR_c"/>
    <property type="match status" value="1"/>
</dbReference>
<comment type="caution">
    <text evidence="3">The sequence shown here is derived from an EMBL/GenBank/DDBJ whole genome shotgun (WGS) entry which is preliminary data.</text>
</comment>
<dbReference type="PANTHER" id="PTHR24321:SF8">
    <property type="entry name" value="ESTRADIOL 17-BETA-DEHYDROGENASE 8-RELATED"/>
    <property type="match status" value="1"/>
</dbReference>
<dbReference type="SUPFAM" id="SSF51735">
    <property type="entry name" value="NAD(P)-binding Rossmann-fold domains"/>
    <property type="match status" value="1"/>
</dbReference>
<dbReference type="PROSITE" id="PS00061">
    <property type="entry name" value="ADH_SHORT"/>
    <property type="match status" value="1"/>
</dbReference>
<dbReference type="Gene3D" id="3.40.50.720">
    <property type="entry name" value="NAD(P)-binding Rossmann-like Domain"/>
    <property type="match status" value="1"/>
</dbReference>
<dbReference type="PRINTS" id="PR00081">
    <property type="entry name" value="GDHRDH"/>
</dbReference>
<sequence length="126" mass="13047">MLRSGIPLPEGGAAIVNIASIAAKGCPPKFTAYVASKTAIIALTKSAATELAPHGIRCNVVLPGWTDTPMSAGEDQNREKEVLSKTPLKRAAKPREIAEAIVFLCCSAASSYVTGAVLEVTGGLHM</sequence>
<gene>
    <name evidence="3" type="ORF">V5799_010976</name>
</gene>
<dbReference type="EMBL" id="JARKHS020015369">
    <property type="protein sequence ID" value="KAK8774490.1"/>
    <property type="molecule type" value="Genomic_DNA"/>
</dbReference>
<reference evidence="3 4" key="1">
    <citation type="journal article" date="2023" name="Arcadia Sci">
        <title>De novo assembly of a long-read Amblyomma americanum tick genome.</title>
        <authorList>
            <person name="Chou S."/>
            <person name="Poskanzer K.E."/>
            <person name="Rollins M."/>
            <person name="Thuy-Boun P.S."/>
        </authorList>
    </citation>
    <scope>NUCLEOTIDE SEQUENCE [LARGE SCALE GENOMIC DNA]</scope>
    <source>
        <strain evidence="3">F_SG_1</strain>
        <tissue evidence="3">Salivary glands</tissue>
    </source>
</reference>